<comment type="similarity">
    <text evidence="2">Belongs to the RmuC family.</text>
</comment>
<dbReference type="InterPro" id="IPR003798">
    <property type="entry name" value="DNA_recombination_RmuC"/>
</dbReference>
<keyword evidence="4" id="KW-0233">DNA recombination</keyword>
<evidence type="ECO:0000256" key="4">
    <source>
        <dbReference type="ARBA" id="ARBA00023172"/>
    </source>
</evidence>
<comment type="caution">
    <text evidence="5">The sequence shown here is derived from an EMBL/GenBank/DDBJ whole genome shotgun (WGS) entry which is preliminary data.</text>
</comment>
<accession>A0ABT1L3N1</accession>
<evidence type="ECO:0000313" key="5">
    <source>
        <dbReference type="EMBL" id="MCP8351803.1"/>
    </source>
</evidence>
<keyword evidence="3" id="KW-0175">Coiled coil</keyword>
<evidence type="ECO:0000256" key="1">
    <source>
        <dbReference type="ARBA" id="ARBA00003416"/>
    </source>
</evidence>
<dbReference type="PANTHER" id="PTHR30563:SF0">
    <property type="entry name" value="DNA RECOMBINATION PROTEIN RMUC"/>
    <property type="match status" value="1"/>
</dbReference>
<dbReference type="EMBL" id="JAKUDN010000001">
    <property type="protein sequence ID" value="MCP8351803.1"/>
    <property type="molecule type" value="Genomic_DNA"/>
</dbReference>
<gene>
    <name evidence="5" type="ORF">MKS91_00635</name>
</gene>
<evidence type="ECO:0000256" key="2">
    <source>
        <dbReference type="ARBA" id="ARBA00009840"/>
    </source>
</evidence>
<keyword evidence="6" id="KW-1185">Reference proteome</keyword>
<name>A0ABT1L3N1_9GAMM</name>
<reference evidence="5 6" key="1">
    <citation type="journal article" date="2022" name="Nat. Microbiol.">
        <title>The microbiome of a bacterivorous marine choanoflagellate contains a resource-demanding obligate bacterial associate.</title>
        <authorList>
            <person name="Needham D.M."/>
            <person name="Poirier C."/>
            <person name="Bachy C."/>
            <person name="George E.E."/>
            <person name="Wilken S."/>
            <person name="Yung C.C.M."/>
            <person name="Limardo A.J."/>
            <person name="Morando M."/>
            <person name="Sudek L."/>
            <person name="Malmstrom R.R."/>
            <person name="Keeling P.J."/>
            <person name="Santoro A.E."/>
            <person name="Worden A.Z."/>
        </authorList>
    </citation>
    <scope>NUCLEOTIDE SEQUENCE [LARGE SCALE GENOMIC DNA]</scope>
    <source>
        <strain evidence="5 6">Comchoano-2</strain>
    </source>
</reference>
<dbReference type="Proteomes" id="UP001320768">
    <property type="component" value="Unassembled WGS sequence"/>
</dbReference>
<evidence type="ECO:0000313" key="6">
    <source>
        <dbReference type="Proteomes" id="UP001320768"/>
    </source>
</evidence>
<organism evidence="5 6">
    <name type="scientific">Candidatus Synchoanobacter obligatus</name>
    <dbReference type="NCBI Taxonomy" id="2919597"/>
    <lineage>
        <taxon>Bacteria</taxon>
        <taxon>Pseudomonadati</taxon>
        <taxon>Pseudomonadota</taxon>
        <taxon>Gammaproteobacteria</taxon>
        <taxon>Candidatus Comchoanobacterales</taxon>
        <taxon>Candidatus Comchoanobacteraceae</taxon>
        <taxon>Candidatus Synchoanobacter</taxon>
    </lineage>
</organism>
<sequence>MDITTIIVLLILQSGFGYALYHALKNKALDERALQESITAAISKQQEHFFEQGLKQQTQTKADILDTLLQTLKHQHDQNSTHQKHLTEAVHSKLHNISQEVNKTLNQSFEKNSEVFHNVIKRLSLIDKAQEKITSLSENVVALQDILTDKSSRGAFGEVQLEQLIANVIPQQHYQLQAQLPNGRRADCLLLMPKDSGHIVIDAKFPLENYQKQQSNDPLVQKSAFSQFKQDVKKHIDDIHEKYIVPSFTAQGAMMFIPAEAVFAHIHAHHPDITAYAHKKKVWLTSPTTLVAVLNTALSVIKDYSTREQVDIIKQHLAFLAKDFERFEKRMDQLARHIGQAHKDVDLIQQSSTKITKRFFKIENCEISPPSKQPEALEID</sequence>
<dbReference type="Gene3D" id="1.20.1260.80">
    <property type="match status" value="1"/>
</dbReference>
<protein>
    <submittedName>
        <fullName evidence="5">DNA recombination protein RmuC</fullName>
    </submittedName>
</protein>
<evidence type="ECO:0000256" key="3">
    <source>
        <dbReference type="ARBA" id="ARBA00023054"/>
    </source>
</evidence>
<dbReference type="RefSeq" id="WP_258568916.1">
    <property type="nucleotide sequence ID" value="NZ_JAKUDN010000001.1"/>
</dbReference>
<dbReference type="PANTHER" id="PTHR30563">
    <property type="entry name" value="DNA RECOMBINATION PROTEIN RMUC"/>
    <property type="match status" value="1"/>
</dbReference>
<dbReference type="Pfam" id="PF02646">
    <property type="entry name" value="RmuC"/>
    <property type="match status" value="1"/>
</dbReference>
<comment type="function">
    <text evidence="1">Involved in DNA recombination.</text>
</comment>
<proteinExistence type="inferred from homology"/>